<keyword evidence="2" id="KW-1185">Reference proteome</keyword>
<dbReference type="EMBL" id="BAABGJ010000081">
    <property type="protein sequence ID" value="GAA4356986.1"/>
    <property type="molecule type" value="Genomic_DNA"/>
</dbReference>
<protein>
    <submittedName>
        <fullName evidence="1">Uncharacterized protein</fullName>
    </submittedName>
</protein>
<proteinExistence type="predicted"/>
<dbReference type="Proteomes" id="UP001500975">
    <property type="component" value="Unassembled WGS sequence"/>
</dbReference>
<name>A0ABP8IEH7_9BURK</name>
<reference evidence="2" key="1">
    <citation type="journal article" date="2019" name="Int. J. Syst. Evol. Microbiol.">
        <title>The Global Catalogue of Microorganisms (GCM) 10K type strain sequencing project: providing services to taxonomists for standard genome sequencing and annotation.</title>
        <authorList>
            <consortium name="The Broad Institute Genomics Platform"/>
            <consortium name="The Broad Institute Genome Sequencing Center for Infectious Disease"/>
            <person name="Wu L."/>
            <person name="Ma J."/>
        </authorList>
    </citation>
    <scope>NUCLEOTIDE SEQUENCE [LARGE SCALE GENOMIC DNA]</scope>
    <source>
        <strain evidence="2">JCM 17804</strain>
    </source>
</reference>
<evidence type="ECO:0000313" key="2">
    <source>
        <dbReference type="Proteomes" id="UP001500975"/>
    </source>
</evidence>
<organism evidence="1 2">
    <name type="scientific">Variovorax defluvii</name>
    <dbReference type="NCBI Taxonomy" id="913761"/>
    <lineage>
        <taxon>Bacteria</taxon>
        <taxon>Pseudomonadati</taxon>
        <taxon>Pseudomonadota</taxon>
        <taxon>Betaproteobacteria</taxon>
        <taxon>Burkholderiales</taxon>
        <taxon>Comamonadaceae</taxon>
        <taxon>Variovorax</taxon>
    </lineage>
</organism>
<gene>
    <name evidence="1" type="ORF">GCM10023165_50430</name>
</gene>
<evidence type="ECO:0000313" key="1">
    <source>
        <dbReference type="EMBL" id="GAA4356986.1"/>
    </source>
</evidence>
<comment type="caution">
    <text evidence="1">The sequence shown here is derived from an EMBL/GenBank/DDBJ whole genome shotgun (WGS) entry which is preliminary data.</text>
</comment>
<accession>A0ABP8IEH7</accession>
<sequence length="237" mass="25389">MVAYSAKPNEPIQTLKYTQGIGTVTEKSEANEIFMYPTFRTQGMTMPTFTIGYANNGSEAVNFTTDNVKAFFRGQPVPIYTYTERIAEIQSEKRSQQIALAIVGGLAAGAAAYGASRQTYRSNYSGFVSGRGGVTTFAGTSTVRVYDPLAGIVAGAAVGGATGLGIRQLEYNAQNQEMAANSILQANTVDPLHMVTGDLVLKGCCDPYSRPDDAIRFEVTANGRTAVFEFARVKVSQ</sequence>